<proteinExistence type="predicted"/>
<dbReference type="Pfam" id="PF00270">
    <property type="entry name" value="DEAD"/>
    <property type="match status" value="1"/>
</dbReference>
<evidence type="ECO:0000313" key="7">
    <source>
        <dbReference type="EMBL" id="QHU10972.1"/>
    </source>
</evidence>
<dbReference type="Gene3D" id="1.10.3380.30">
    <property type="match status" value="1"/>
</dbReference>
<evidence type="ECO:0000259" key="5">
    <source>
        <dbReference type="PROSITE" id="PS51192"/>
    </source>
</evidence>
<keyword evidence="2" id="KW-0378">Hydrolase</keyword>
<dbReference type="InterPro" id="IPR014001">
    <property type="entry name" value="Helicase_ATP-bd"/>
</dbReference>
<evidence type="ECO:0000256" key="1">
    <source>
        <dbReference type="ARBA" id="ARBA00022741"/>
    </source>
</evidence>
<feature type="domain" description="Helicase ATP-binding" evidence="5">
    <location>
        <begin position="74"/>
        <end position="243"/>
    </location>
</feature>
<dbReference type="Pfam" id="PF00271">
    <property type="entry name" value="Helicase_C"/>
    <property type="match status" value="1"/>
</dbReference>
<evidence type="ECO:0000259" key="6">
    <source>
        <dbReference type="PROSITE" id="PS51194"/>
    </source>
</evidence>
<dbReference type="SMART" id="SM01142">
    <property type="entry name" value="DSHCT"/>
    <property type="match status" value="1"/>
</dbReference>
<dbReference type="InterPro" id="IPR050699">
    <property type="entry name" value="RNA-DNA_Helicase"/>
</dbReference>
<dbReference type="Pfam" id="PF08148">
    <property type="entry name" value="DSHCT"/>
    <property type="match status" value="1"/>
</dbReference>
<reference evidence="7" key="1">
    <citation type="journal article" date="2020" name="Nature">
        <title>Giant virus diversity and host interactions through global metagenomics.</title>
        <authorList>
            <person name="Schulz F."/>
            <person name="Roux S."/>
            <person name="Paez-Espino D."/>
            <person name="Jungbluth S."/>
            <person name="Walsh D.A."/>
            <person name="Denef V.J."/>
            <person name="McMahon K.D."/>
            <person name="Konstantinidis K.T."/>
            <person name="Eloe-Fadrosh E.A."/>
            <person name="Kyrpides N.C."/>
            <person name="Woyke T."/>
        </authorList>
    </citation>
    <scope>NUCLEOTIDE SEQUENCE</scope>
    <source>
        <strain evidence="7">GVMAG-S-1101165-84</strain>
    </source>
</reference>
<sequence length="863" mass="97175">MPYYLLLDIDDLVAADQSPASTLLYFPIKNLNDFSLPLLPTMSYLIQPDLSLPVTDLPANPLKHPLDPFQQYAQKAIHLNHNVLACAPTGTGKSAVGELAIFKALAEGKRAFITTPIKSLSNQKFGDLKRQFPEATVGIMTGDIKDRPDAQILVMTTEILRNLLYKSGSKTQSLGLTASLSLENLGLVVFDECHYINDPDRGKVWEECFILLPSAVQIIGLSATIGNPTPFANWLGSLKHIPLHLIQTNHRIVPLTHTVLDPVTDEFQIILSPDEVFHEKTYKTYLESIEAIRFGHEKFKEKVQNKVLAGEKGAVEGKVRPKSFQHQLNHCLDLFRHQHLLPALVFTFSRKGCEENAGKISHSFLDGSQAAEVYHIMASHLHPFKSSLETLPQYHDLKSLLVKGIAYHHSGLIPLLKEIVEILFGKGLIKVLFATETFAVGINMPTKTVVFTGLKKFDSDVNRLRALRTDEYIQMAGRAGRRGKDDKGLVVYLPDREPIGPYELKEMMKGRRQQVSSRMDFSYDFLLKTLNANNIGWLRIMEQSYWYQQRLGEIALNDQEVLALQKTRITIRDKLSDELIAKCELKIALEQAVKDAQGNRWKRAQQELSKWMALHDSQSFQSALHNYQALQQNEKELERAHACGLSLMKHANQLRTPVAFLRQTGYLKDGGGSVEDVKALSADDLTLRGILATEINEAHPILLTELFLSKSAHALDGESLATLLSVFLEDFNKELYLKPSSLSIPGDIVPVLEFLNDEANRLGMLEYTCGSMKSEDDWNITLQWTEPIYRWLTEPDAHIALLCAEYGVFEGNFVRGLLKLANVLDEWLSLATFCEHADQVEKITALRPRLVRGLVQPNSLYLR</sequence>
<dbReference type="InterPro" id="IPR011545">
    <property type="entry name" value="DEAD/DEAH_box_helicase_dom"/>
</dbReference>
<keyword evidence="1" id="KW-0547">Nucleotide-binding</keyword>
<keyword evidence="4" id="KW-0067">ATP-binding</keyword>
<evidence type="ECO:0000256" key="4">
    <source>
        <dbReference type="ARBA" id="ARBA00022840"/>
    </source>
</evidence>
<dbReference type="Gene3D" id="3.40.50.300">
    <property type="entry name" value="P-loop containing nucleotide triphosphate hydrolases"/>
    <property type="match status" value="2"/>
</dbReference>
<organism evidence="7">
    <name type="scientific">viral metagenome</name>
    <dbReference type="NCBI Taxonomy" id="1070528"/>
    <lineage>
        <taxon>unclassified sequences</taxon>
        <taxon>metagenomes</taxon>
        <taxon>organismal metagenomes</taxon>
    </lineage>
</organism>
<name>A0A6C0JYX2_9ZZZZ</name>
<dbReference type="GO" id="GO:0016787">
    <property type="term" value="F:hydrolase activity"/>
    <property type="evidence" value="ECO:0007669"/>
    <property type="project" value="UniProtKB-KW"/>
</dbReference>
<dbReference type="EMBL" id="MN740778">
    <property type="protein sequence ID" value="QHU10972.1"/>
    <property type="molecule type" value="Genomic_DNA"/>
</dbReference>
<dbReference type="InterPro" id="IPR027417">
    <property type="entry name" value="P-loop_NTPase"/>
</dbReference>
<dbReference type="InterPro" id="IPR001650">
    <property type="entry name" value="Helicase_C-like"/>
</dbReference>
<dbReference type="SMART" id="SM00490">
    <property type="entry name" value="HELICc"/>
    <property type="match status" value="1"/>
</dbReference>
<keyword evidence="3" id="KW-0347">Helicase</keyword>
<dbReference type="SMART" id="SM00487">
    <property type="entry name" value="DEXDc"/>
    <property type="match status" value="1"/>
</dbReference>
<dbReference type="GO" id="GO:0003676">
    <property type="term" value="F:nucleic acid binding"/>
    <property type="evidence" value="ECO:0007669"/>
    <property type="project" value="InterPro"/>
</dbReference>
<dbReference type="CDD" id="cd18795">
    <property type="entry name" value="SF2_C_Ski2"/>
    <property type="match status" value="1"/>
</dbReference>
<evidence type="ECO:0008006" key="8">
    <source>
        <dbReference type="Google" id="ProtNLM"/>
    </source>
</evidence>
<evidence type="ECO:0000256" key="2">
    <source>
        <dbReference type="ARBA" id="ARBA00022801"/>
    </source>
</evidence>
<dbReference type="InterPro" id="IPR012961">
    <property type="entry name" value="Ski2/MTR4_C"/>
</dbReference>
<dbReference type="PROSITE" id="PS51194">
    <property type="entry name" value="HELICASE_CTER"/>
    <property type="match status" value="1"/>
</dbReference>
<dbReference type="PROSITE" id="PS51192">
    <property type="entry name" value="HELICASE_ATP_BIND_1"/>
    <property type="match status" value="1"/>
</dbReference>
<protein>
    <recommendedName>
        <fullName evidence="8">Helicase</fullName>
    </recommendedName>
</protein>
<feature type="domain" description="Helicase C-terminal" evidence="6">
    <location>
        <begin position="333"/>
        <end position="531"/>
    </location>
</feature>
<dbReference type="PANTHER" id="PTHR12131:SF1">
    <property type="entry name" value="ATP-DEPENDENT RNA HELICASE SUPV3L1, MITOCHONDRIAL-RELATED"/>
    <property type="match status" value="1"/>
</dbReference>
<dbReference type="PANTHER" id="PTHR12131">
    <property type="entry name" value="ATP-DEPENDENT RNA AND DNA HELICASE"/>
    <property type="match status" value="1"/>
</dbReference>
<accession>A0A6C0JYX2</accession>
<evidence type="ECO:0000256" key="3">
    <source>
        <dbReference type="ARBA" id="ARBA00022806"/>
    </source>
</evidence>
<dbReference type="GO" id="GO:0004386">
    <property type="term" value="F:helicase activity"/>
    <property type="evidence" value="ECO:0007669"/>
    <property type="project" value="UniProtKB-KW"/>
</dbReference>
<dbReference type="AlphaFoldDB" id="A0A6C0JYX2"/>
<dbReference type="SUPFAM" id="SSF52540">
    <property type="entry name" value="P-loop containing nucleoside triphosphate hydrolases"/>
    <property type="match status" value="1"/>
</dbReference>
<dbReference type="GO" id="GO:0005524">
    <property type="term" value="F:ATP binding"/>
    <property type="evidence" value="ECO:0007669"/>
    <property type="project" value="UniProtKB-KW"/>
</dbReference>